<evidence type="ECO:0000256" key="6">
    <source>
        <dbReference type="ARBA" id="ARBA00022958"/>
    </source>
</evidence>
<dbReference type="Pfam" id="PF00520">
    <property type="entry name" value="Ion_trans"/>
    <property type="match status" value="1"/>
</dbReference>
<dbReference type="PANTHER" id="PTHR11537">
    <property type="entry name" value="VOLTAGE-GATED POTASSIUM CHANNEL"/>
    <property type="match status" value="1"/>
</dbReference>
<keyword evidence="3" id="KW-0633">Potassium transport</keyword>
<evidence type="ECO:0000256" key="2">
    <source>
        <dbReference type="ARBA" id="ARBA00022448"/>
    </source>
</evidence>
<accession>A0ABV4BHE7</accession>
<gene>
    <name evidence="13" type="ORF">ABC977_12435</name>
</gene>
<dbReference type="InterPro" id="IPR028325">
    <property type="entry name" value="VG_K_chnl"/>
</dbReference>
<evidence type="ECO:0000256" key="7">
    <source>
        <dbReference type="ARBA" id="ARBA00022989"/>
    </source>
</evidence>
<dbReference type="Proteomes" id="UP001564408">
    <property type="component" value="Unassembled WGS sequence"/>
</dbReference>
<evidence type="ECO:0000256" key="9">
    <source>
        <dbReference type="ARBA" id="ARBA00023136"/>
    </source>
</evidence>
<protein>
    <submittedName>
        <fullName evidence="13">Potassium channel family protein</fullName>
    </submittedName>
</protein>
<dbReference type="GO" id="GO:0034220">
    <property type="term" value="P:monoatomic ion transmembrane transport"/>
    <property type="evidence" value="ECO:0007669"/>
    <property type="project" value="UniProtKB-KW"/>
</dbReference>
<dbReference type="PRINTS" id="PR00169">
    <property type="entry name" value="KCHANNEL"/>
</dbReference>
<reference evidence="13 14" key="1">
    <citation type="submission" date="2024-05" db="EMBL/GenBank/DDBJ databases">
        <title>Genome Sequence and Characterization of the New Strain Purple Sulfur Bacterium of Genus Thioalkalicoccus.</title>
        <authorList>
            <person name="Bryantseva I.A."/>
            <person name="Kyndt J.A."/>
            <person name="Imhoff J.F."/>
        </authorList>
    </citation>
    <scope>NUCLEOTIDE SEQUENCE [LARGE SCALE GENOMIC DNA]</scope>
    <source>
        <strain evidence="13 14">Um2</strain>
    </source>
</reference>
<keyword evidence="5" id="KW-0631">Potassium channel</keyword>
<dbReference type="RefSeq" id="WP_369667593.1">
    <property type="nucleotide sequence ID" value="NZ_JBDKXB010000017.1"/>
</dbReference>
<keyword evidence="4 11" id="KW-0812">Transmembrane</keyword>
<dbReference type="InterPro" id="IPR005821">
    <property type="entry name" value="Ion_trans_dom"/>
</dbReference>
<dbReference type="SUPFAM" id="SSF81324">
    <property type="entry name" value="Voltage-gated potassium channels"/>
    <property type="match status" value="1"/>
</dbReference>
<evidence type="ECO:0000313" key="14">
    <source>
        <dbReference type="Proteomes" id="UP001564408"/>
    </source>
</evidence>
<keyword evidence="9 11" id="KW-0472">Membrane</keyword>
<keyword evidence="2" id="KW-0813">Transport</keyword>
<dbReference type="EMBL" id="JBDKXB010000017">
    <property type="protein sequence ID" value="MEY6433209.1"/>
    <property type="molecule type" value="Genomic_DNA"/>
</dbReference>
<keyword evidence="8" id="KW-0406">Ion transport</keyword>
<keyword evidence="14" id="KW-1185">Reference proteome</keyword>
<organism evidence="13 14">
    <name type="scientific">Thioalkalicoccus limnaeus</name>
    <dbReference type="NCBI Taxonomy" id="120681"/>
    <lineage>
        <taxon>Bacteria</taxon>
        <taxon>Pseudomonadati</taxon>
        <taxon>Pseudomonadota</taxon>
        <taxon>Gammaproteobacteria</taxon>
        <taxon>Chromatiales</taxon>
        <taxon>Chromatiaceae</taxon>
        <taxon>Thioalkalicoccus</taxon>
    </lineage>
</organism>
<evidence type="ECO:0000313" key="13">
    <source>
        <dbReference type="EMBL" id="MEY6433209.1"/>
    </source>
</evidence>
<feature type="transmembrane region" description="Helical" evidence="11">
    <location>
        <begin position="127"/>
        <end position="148"/>
    </location>
</feature>
<keyword evidence="6" id="KW-0630">Potassium</keyword>
<evidence type="ECO:0000259" key="12">
    <source>
        <dbReference type="Pfam" id="PF00520"/>
    </source>
</evidence>
<dbReference type="PANTHER" id="PTHR11537:SF254">
    <property type="entry name" value="POTASSIUM VOLTAGE-GATED CHANNEL PROTEIN SHAB"/>
    <property type="match status" value="1"/>
</dbReference>
<evidence type="ECO:0000256" key="3">
    <source>
        <dbReference type="ARBA" id="ARBA00022538"/>
    </source>
</evidence>
<keyword evidence="10 13" id="KW-0407">Ion channel</keyword>
<evidence type="ECO:0000256" key="8">
    <source>
        <dbReference type="ARBA" id="ARBA00023065"/>
    </source>
</evidence>
<comment type="subcellular location">
    <subcellularLocation>
        <location evidence="1">Membrane</location>
        <topology evidence="1">Multi-pass membrane protein</topology>
    </subcellularLocation>
</comment>
<evidence type="ECO:0000256" key="5">
    <source>
        <dbReference type="ARBA" id="ARBA00022826"/>
    </source>
</evidence>
<name>A0ABV4BHE7_9GAMM</name>
<comment type="caution">
    <text evidence="13">The sequence shown here is derived from an EMBL/GenBank/DDBJ whole genome shotgun (WGS) entry which is preliminary data.</text>
</comment>
<feature type="transmembrane region" description="Helical" evidence="11">
    <location>
        <begin position="188"/>
        <end position="212"/>
    </location>
</feature>
<keyword evidence="7 11" id="KW-1133">Transmembrane helix</keyword>
<evidence type="ECO:0000256" key="10">
    <source>
        <dbReference type="ARBA" id="ARBA00023303"/>
    </source>
</evidence>
<feature type="transmembrane region" description="Helical" evidence="11">
    <location>
        <begin position="64"/>
        <end position="82"/>
    </location>
</feature>
<sequence>MILIVLSSLIAILETEAAIRDSAPQFFMGAQILIALLFTLEYGVRVYAAGEDPRFRGLSGRVRYMFTWWALVDLLAIVPFYVTGGAQNAFLIRLLRFLRLVRLLRLGALSSAWVFLADAVHARRFELALSAAAAGFLLIFSSACLYLFEARHQPEAFGSIPRALWWSVATLTTVGYGDVTPITPLGKLFASVTALAGIGLIAMPTGILAAAFSDALRRQADCTRETETPNTAGD</sequence>
<feature type="domain" description="Ion transport" evidence="12">
    <location>
        <begin position="1"/>
        <end position="218"/>
    </location>
</feature>
<feature type="transmembrane region" description="Helical" evidence="11">
    <location>
        <begin position="27"/>
        <end position="44"/>
    </location>
</feature>
<evidence type="ECO:0000256" key="1">
    <source>
        <dbReference type="ARBA" id="ARBA00004141"/>
    </source>
</evidence>
<evidence type="ECO:0000256" key="4">
    <source>
        <dbReference type="ARBA" id="ARBA00022692"/>
    </source>
</evidence>
<dbReference type="Gene3D" id="1.10.287.70">
    <property type="match status" value="1"/>
</dbReference>
<evidence type="ECO:0000256" key="11">
    <source>
        <dbReference type="SAM" id="Phobius"/>
    </source>
</evidence>
<proteinExistence type="predicted"/>